<protein>
    <recommendedName>
        <fullName evidence="3">Mycothiol-dependent maleylpyruvate isomerase metal-binding domain-containing protein</fullName>
    </recommendedName>
</protein>
<keyword evidence="2" id="KW-1185">Reference proteome</keyword>
<evidence type="ECO:0000313" key="1">
    <source>
        <dbReference type="EMBL" id="SPD85228.1"/>
    </source>
</evidence>
<dbReference type="RefSeq" id="WP_105184518.1">
    <property type="nucleotide sequence ID" value="NZ_BAAAGO010000012.1"/>
</dbReference>
<dbReference type="OrthoDB" id="3268903at2"/>
<dbReference type="KEGG" id="mgg:MPLG2_0192"/>
<reference evidence="1 2" key="1">
    <citation type="submission" date="2018-02" db="EMBL/GenBank/DDBJ databases">
        <authorList>
            <person name="Cohen D.B."/>
            <person name="Kent A.D."/>
        </authorList>
    </citation>
    <scope>NUCLEOTIDE SEQUENCE [LARGE SCALE GENOMIC DNA]</scope>
    <source>
        <strain evidence="1">1</strain>
    </source>
</reference>
<name>A0A2N9JCL2_9ACTN</name>
<proteinExistence type="predicted"/>
<sequence>MRRDHAGRALLNRQRDRCCAVLASVPPDAPTLCAGWTAFDLAAHLDALCRDALSWPGIALPWFEPVTARRAARLQAWLGYTGLIDRLRTGSPVIPPFGLDPWQGWGHHLGEWFVHTEDVRRANHLPAAEPDAALSEALWLRVQVAARILHRRDRDGLVLRHSDGRSAVVVDGPAPVVVTGEPAELMVWVYRAGSADVVIA</sequence>
<dbReference type="SUPFAM" id="SSF109854">
    <property type="entry name" value="DinB/YfiT-like putative metalloenzymes"/>
    <property type="match status" value="1"/>
</dbReference>
<organism evidence="1 2">
    <name type="scientific">Micropruina glycogenica</name>
    <dbReference type="NCBI Taxonomy" id="75385"/>
    <lineage>
        <taxon>Bacteria</taxon>
        <taxon>Bacillati</taxon>
        <taxon>Actinomycetota</taxon>
        <taxon>Actinomycetes</taxon>
        <taxon>Propionibacteriales</taxon>
        <taxon>Nocardioidaceae</taxon>
        <taxon>Micropruina</taxon>
    </lineage>
</organism>
<dbReference type="Proteomes" id="UP000238164">
    <property type="component" value="Chromosome 1"/>
</dbReference>
<dbReference type="InterPro" id="IPR034660">
    <property type="entry name" value="DinB/YfiT-like"/>
</dbReference>
<dbReference type="AlphaFoldDB" id="A0A2N9JCL2"/>
<dbReference type="EMBL" id="LT985188">
    <property type="protein sequence ID" value="SPD85228.1"/>
    <property type="molecule type" value="Genomic_DNA"/>
</dbReference>
<dbReference type="InterPro" id="IPR017517">
    <property type="entry name" value="Maleyloyr_isom"/>
</dbReference>
<gene>
    <name evidence="1" type="ORF">MPLG2_0192</name>
</gene>
<evidence type="ECO:0000313" key="2">
    <source>
        <dbReference type="Proteomes" id="UP000238164"/>
    </source>
</evidence>
<dbReference type="NCBIfam" id="TIGR03083">
    <property type="entry name" value="maleylpyruvate isomerase family mycothiol-dependent enzyme"/>
    <property type="match status" value="1"/>
</dbReference>
<accession>A0A2N9JCL2</accession>
<evidence type="ECO:0008006" key="3">
    <source>
        <dbReference type="Google" id="ProtNLM"/>
    </source>
</evidence>